<comment type="similarity">
    <text evidence="3">Belongs to the PSMG2 family.</text>
</comment>
<dbReference type="PANTHER" id="PTHR12970">
    <property type="entry name" value="PROTEASOME ASSEMBLY CHAPERONE 2"/>
    <property type="match status" value="1"/>
</dbReference>
<dbReference type="STRING" id="49012.A0A0F7RVT1"/>
<evidence type="ECO:0000313" key="5">
    <source>
        <dbReference type="EMBL" id="CDS01056.1"/>
    </source>
</evidence>
<dbReference type="GO" id="GO:0043248">
    <property type="term" value="P:proteasome assembly"/>
    <property type="evidence" value="ECO:0007669"/>
    <property type="project" value="TreeGrafter"/>
</dbReference>
<evidence type="ECO:0000256" key="2">
    <source>
        <dbReference type="ARBA" id="ARBA00023186"/>
    </source>
</evidence>
<proteinExistence type="inferred from homology"/>
<sequence length="113" mass="11826">MTQTPFYKPISGTKSPSFEGTTLIVPAVSIGSVAQLAVDLLLHHRELELVKVGRLDPAFCFPFVGPSDSVDGEGDVTTALEGIVRPYTNRSITPTSPPSPAGSTPPASNKFSG</sequence>
<dbReference type="InterPro" id="IPR038389">
    <property type="entry name" value="PSMG2_sf"/>
</dbReference>
<feature type="region of interest" description="Disordered" evidence="4">
    <location>
        <begin position="87"/>
        <end position="113"/>
    </location>
</feature>
<dbReference type="GO" id="GO:0005634">
    <property type="term" value="C:nucleus"/>
    <property type="evidence" value="ECO:0007669"/>
    <property type="project" value="TreeGrafter"/>
</dbReference>
<organism evidence="5 6">
    <name type="scientific">Sporisorium scitamineum</name>
    <dbReference type="NCBI Taxonomy" id="49012"/>
    <lineage>
        <taxon>Eukaryota</taxon>
        <taxon>Fungi</taxon>
        <taxon>Dikarya</taxon>
        <taxon>Basidiomycota</taxon>
        <taxon>Ustilaginomycotina</taxon>
        <taxon>Ustilaginomycetes</taxon>
        <taxon>Ustilaginales</taxon>
        <taxon>Ustilaginaceae</taxon>
        <taxon>Sporisorium</taxon>
    </lineage>
</organism>
<evidence type="ECO:0000313" key="6">
    <source>
        <dbReference type="Proteomes" id="UP000242770"/>
    </source>
</evidence>
<protein>
    <recommendedName>
        <fullName evidence="1">Proteasome assembly chaperone 2</fullName>
    </recommendedName>
</protein>
<evidence type="ECO:0000256" key="4">
    <source>
        <dbReference type="SAM" id="MobiDB-lite"/>
    </source>
</evidence>
<accession>A0A0F7RVT1</accession>
<dbReference type="Gene3D" id="3.40.50.10900">
    <property type="entry name" value="PAC-like subunit"/>
    <property type="match status" value="1"/>
</dbReference>
<name>A0A0F7RVT1_9BASI</name>
<dbReference type="EMBL" id="CCFA01003403">
    <property type="protein sequence ID" value="CDS01056.1"/>
    <property type="molecule type" value="Genomic_DNA"/>
</dbReference>
<keyword evidence="2" id="KW-0143">Chaperone</keyword>
<evidence type="ECO:0000256" key="3">
    <source>
        <dbReference type="ARBA" id="ARBA00025745"/>
    </source>
</evidence>
<dbReference type="GO" id="GO:0005829">
    <property type="term" value="C:cytosol"/>
    <property type="evidence" value="ECO:0007669"/>
    <property type="project" value="TreeGrafter"/>
</dbReference>
<dbReference type="InterPro" id="IPR016562">
    <property type="entry name" value="Proteasome_assmbl_chp_2_euk"/>
</dbReference>
<feature type="compositionally biased region" description="Low complexity" evidence="4">
    <location>
        <begin position="101"/>
        <end position="113"/>
    </location>
</feature>
<dbReference type="AlphaFoldDB" id="A0A0F7RVT1"/>
<dbReference type="Proteomes" id="UP000242770">
    <property type="component" value="Unassembled WGS sequence"/>
</dbReference>
<evidence type="ECO:0000256" key="1">
    <source>
        <dbReference type="ARBA" id="ARBA00019186"/>
    </source>
</evidence>
<keyword evidence="6" id="KW-1185">Reference proteome</keyword>
<dbReference type="InterPro" id="IPR019151">
    <property type="entry name" value="Proteasome_assmbl_chaperone_2"/>
</dbReference>
<gene>
    <name evidence="5" type="primary">SSCI57010.1</name>
</gene>
<reference evidence="6" key="1">
    <citation type="submission" date="2014-06" db="EMBL/GenBank/DDBJ databases">
        <authorList>
            <person name="Berkman P.J."/>
        </authorList>
    </citation>
    <scope>NUCLEOTIDE SEQUENCE [LARGE SCALE GENOMIC DNA]</scope>
</reference>
<dbReference type="Pfam" id="PF09754">
    <property type="entry name" value="PAC2"/>
    <property type="match status" value="1"/>
</dbReference>
<dbReference type="PANTHER" id="PTHR12970:SF1">
    <property type="entry name" value="PROTEASOME ASSEMBLY CHAPERONE 2"/>
    <property type="match status" value="1"/>
</dbReference>